<dbReference type="CDD" id="cd00009">
    <property type="entry name" value="AAA"/>
    <property type="match status" value="1"/>
</dbReference>
<protein>
    <submittedName>
        <fullName evidence="8">Chemotaxis protein CheY</fullName>
    </submittedName>
</protein>
<dbReference type="InterPro" id="IPR001789">
    <property type="entry name" value="Sig_transdc_resp-reg_receiver"/>
</dbReference>
<dbReference type="InterPro" id="IPR011006">
    <property type="entry name" value="CheY-like_superfamily"/>
</dbReference>
<evidence type="ECO:0000259" key="6">
    <source>
        <dbReference type="PROSITE" id="PS50045"/>
    </source>
</evidence>
<dbReference type="PATRIC" id="fig|1605367.3.peg.1099"/>
<dbReference type="InterPro" id="IPR002197">
    <property type="entry name" value="HTH_Fis"/>
</dbReference>
<dbReference type="STRING" id="1605367.AFM12_18310"/>
<evidence type="ECO:0000313" key="9">
    <source>
        <dbReference type="Proteomes" id="UP000050454"/>
    </source>
</evidence>
<dbReference type="GO" id="GO:0000160">
    <property type="term" value="P:phosphorelay signal transduction system"/>
    <property type="evidence" value="ECO:0007669"/>
    <property type="project" value="InterPro"/>
</dbReference>
<dbReference type="AlphaFoldDB" id="A0A0P7C0A1"/>
<dbReference type="InterPro" id="IPR003593">
    <property type="entry name" value="AAA+_ATPase"/>
</dbReference>
<dbReference type="PROSITE" id="PS00676">
    <property type="entry name" value="SIGMA54_INTERACT_2"/>
    <property type="match status" value="1"/>
</dbReference>
<keyword evidence="1" id="KW-0547">Nucleotide-binding</keyword>
<dbReference type="SMART" id="SM00382">
    <property type="entry name" value="AAA"/>
    <property type="match status" value="1"/>
</dbReference>
<feature type="domain" description="Response regulatory" evidence="7">
    <location>
        <begin position="3"/>
        <end position="117"/>
    </location>
</feature>
<keyword evidence="3" id="KW-0805">Transcription regulation</keyword>
<feature type="domain" description="Sigma-54 factor interaction" evidence="6">
    <location>
        <begin position="152"/>
        <end position="381"/>
    </location>
</feature>
<dbReference type="Pfam" id="PF00158">
    <property type="entry name" value="Sigma54_activat"/>
    <property type="match status" value="1"/>
</dbReference>
<evidence type="ECO:0000256" key="5">
    <source>
        <dbReference type="PROSITE-ProRule" id="PRU00169"/>
    </source>
</evidence>
<dbReference type="Proteomes" id="UP000050454">
    <property type="component" value="Unassembled WGS sequence"/>
</dbReference>
<evidence type="ECO:0000256" key="2">
    <source>
        <dbReference type="ARBA" id="ARBA00022840"/>
    </source>
</evidence>
<dbReference type="SUPFAM" id="SSF52172">
    <property type="entry name" value="CheY-like"/>
    <property type="match status" value="1"/>
</dbReference>
<dbReference type="GO" id="GO:0043565">
    <property type="term" value="F:sequence-specific DNA binding"/>
    <property type="evidence" value="ECO:0007669"/>
    <property type="project" value="InterPro"/>
</dbReference>
<keyword evidence="5" id="KW-0597">Phosphoprotein</keyword>
<dbReference type="InterPro" id="IPR009057">
    <property type="entry name" value="Homeodomain-like_sf"/>
</dbReference>
<dbReference type="GO" id="GO:0006355">
    <property type="term" value="P:regulation of DNA-templated transcription"/>
    <property type="evidence" value="ECO:0007669"/>
    <property type="project" value="InterPro"/>
</dbReference>
<dbReference type="Pfam" id="PF25601">
    <property type="entry name" value="AAA_lid_14"/>
    <property type="match status" value="1"/>
</dbReference>
<name>A0A0P7C0A1_9BACT</name>
<sequence>MQKILVIDDDKDVCLLLERFLKRQDFDVRVASKGKEGLKMLNEDVPDLVLSDFKLGDITGGELLKEVKKAHPSLPVIIITGYSDIKVAINVMKNGAFDYVTKPLFPEEILNTIKKALASAGEQDDVVEDTVKVETTTKEKAAKKKKKKTGYIFGTSQASKNLVNQINLVAPTNFSVIIHGESGAGKEAVAREIHHRSDRRDKPFVAMDCGAISNELAGSELFGHVKGSFTGAVTDKTGHFEMANGGTLFLDEVANLSYDVQVSLLRVVQERKLKPIGGTKEKAVDVRIIVASNEGLLAAAKKGKFREDLYYRFNEFEINVPALRHRDKDIMMYAEFMLDGVNDELNKSINGFSDEVIEVFKTYPWHGNIRELKNVVRRAALLCQSDMIKVANLPYELVNHDHIHFADSENEQESNPNFLRSNSTKEIMADLIKPTHHSRMPADLKEAAKEAEAELIVRTLKEVNFNKSKAARILNIDRKTLYNKIKYYNL</sequence>
<dbReference type="PANTHER" id="PTHR32071:SF81">
    <property type="entry name" value="PROPIONATE CATABOLISM OPERON REGULATORY PROTEIN"/>
    <property type="match status" value="1"/>
</dbReference>
<evidence type="ECO:0000256" key="4">
    <source>
        <dbReference type="ARBA" id="ARBA00023163"/>
    </source>
</evidence>
<dbReference type="InterPro" id="IPR002078">
    <property type="entry name" value="Sigma_54_int"/>
</dbReference>
<accession>A0A0P7C0A1</accession>
<dbReference type="Gene3D" id="1.10.8.60">
    <property type="match status" value="1"/>
</dbReference>
<dbReference type="Pfam" id="PF02954">
    <property type="entry name" value="HTH_8"/>
    <property type="match status" value="1"/>
</dbReference>
<dbReference type="GO" id="GO:0005524">
    <property type="term" value="F:ATP binding"/>
    <property type="evidence" value="ECO:0007669"/>
    <property type="project" value="UniProtKB-KW"/>
</dbReference>
<keyword evidence="9" id="KW-1185">Reference proteome</keyword>
<gene>
    <name evidence="8" type="ORF">AFM12_18310</name>
</gene>
<dbReference type="PROSITE" id="PS00675">
    <property type="entry name" value="SIGMA54_INTERACT_1"/>
    <property type="match status" value="1"/>
</dbReference>
<dbReference type="PROSITE" id="PS50110">
    <property type="entry name" value="RESPONSE_REGULATORY"/>
    <property type="match status" value="1"/>
</dbReference>
<dbReference type="OrthoDB" id="9782110at2"/>
<dbReference type="SUPFAM" id="SSF52540">
    <property type="entry name" value="P-loop containing nucleoside triphosphate hydrolases"/>
    <property type="match status" value="1"/>
</dbReference>
<keyword evidence="2" id="KW-0067">ATP-binding</keyword>
<dbReference type="Pfam" id="PF00072">
    <property type="entry name" value="Response_reg"/>
    <property type="match status" value="1"/>
</dbReference>
<dbReference type="SUPFAM" id="SSF46689">
    <property type="entry name" value="Homeodomain-like"/>
    <property type="match status" value="1"/>
</dbReference>
<evidence type="ECO:0000259" key="7">
    <source>
        <dbReference type="PROSITE" id="PS50110"/>
    </source>
</evidence>
<keyword evidence="4" id="KW-0804">Transcription</keyword>
<comment type="caution">
    <text evidence="8">The sequence shown here is derived from an EMBL/GenBank/DDBJ whole genome shotgun (WGS) entry which is preliminary data.</text>
</comment>
<dbReference type="PANTHER" id="PTHR32071">
    <property type="entry name" value="TRANSCRIPTIONAL REGULATORY PROTEIN"/>
    <property type="match status" value="1"/>
</dbReference>
<dbReference type="InterPro" id="IPR025943">
    <property type="entry name" value="Sigma_54_int_dom_ATP-bd_2"/>
</dbReference>
<evidence type="ECO:0000256" key="1">
    <source>
        <dbReference type="ARBA" id="ARBA00022741"/>
    </source>
</evidence>
<evidence type="ECO:0000256" key="3">
    <source>
        <dbReference type="ARBA" id="ARBA00023015"/>
    </source>
</evidence>
<dbReference type="PROSITE" id="PS50045">
    <property type="entry name" value="SIGMA54_INTERACT_4"/>
    <property type="match status" value="1"/>
</dbReference>
<dbReference type="InterPro" id="IPR027417">
    <property type="entry name" value="P-loop_NTPase"/>
</dbReference>
<reference evidence="8 9" key="1">
    <citation type="submission" date="2015-07" db="EMBL/GenBank/DDBJ databases">
        <title>The draft genome sequence of Leadbetterella sp. JN14-9.</title>
        <authorList>
            <person name="Liu Y."/>
            <person name="Du J."/>
            <person name="Shao Z."/>
        </authorList>
    </citation>
    <scope>NUCLEOTIDE SEQUENCE [LARGE SCALE GENOMIC DNA]</scope>
    <source>
        <strain evidence="8 9">JN14-9</strain>
    </source>
</reference>
<dbReference type="EMBL" id="LGTQ01000015">
    <property type="protein sequence ID" value="KPM46727.1"/>
    <property type="molecule type" value="Genomic_DNA"/>
</dbReference>
<dbReference type="Gene3D" id="3.40.50.2300">
    <property type="match status" value="1"/>
</dbReference>
<dbReference type="FunFam" id="3.40.50.300:FF:000006">
    <property type="entry name" value="DNA-binding transcriptional regulator NtrC"/>
    <property type="match status" value="1"/>
</dbReference>
<dbReference type="RefSeq" id="WP_055151518.1">
    <property type="nucleotide sequence ID" value="NZ_JXSZ01000015.1"/>
</dbReference>
<organism evidence="8 9">
    <name type="scientific">Jiulongibacter sediminis</name>
    <dbReference type="NCBI Taxonomy" id="1605367"/>
    <lineage>
        <taxon>Bacteria</taxon>
        <taxon>Pseudomonadati</taxon>
        <taxon>Bacteroidota</taxon>
        <taxon>Cytophagia</taxon>
        <taxon>Cytophagales</taxon>
        <taxon>Leadbetterellaceae</taxon>
        <taxon>Jiulongibacter</taxon>
    </lineage>
</organism>
<dbReference type="PRINTS" id="PR01590">
    <property type="entry name" value="HTHFIS"/>
</dbReference>
<dbReference type="Gene3D" id="1.10.10.60">
    <property type="entry name" value="Homeodomain-like"/>
    <property type="match status" value="1"/>
</dbReference>
<dbReference type="SMART" id="SM00448">
    <property type="entry name" value="REC"/>
    <property type="match status" value="1"/>
</dbReference>
<dbReference type="InterPro" id="IPR058031">
    <property type="entry name" value="AAA_lid_NorR"/>
</dbReference>
<evidence type="ECO:0000313" key="8">
    <source>
        <dbReference type="EMBL" id="KPM46727.1"/>
    </source>
</evidence>
<dbReference type="InterPro" id="IPR025662">
    <property type="entry name" value="Sigma_54_int_dom_ATP-bd_1"/>
</dbReference>
<feature type="modified residue" description="4-aspartylphosphate" evidence="5">
    <location>
        <position position="52"/>
    </location>
</feature>
<dbReference type="Gene3D" id="3.40.50.300">
    <property type="entry name" value="P-loop containing nucleotide triphosphate hydrolases"/>
    <property type="match status" value="1"/>
</dbReference>
<proteinExistence type="predicted"/>